<evidence type="ECO:0000313" key="2">
    <source>
        <dbReference type="Proteomes" id="UP000799118"/>
    </source>
</evidence>
<organism evidence="1 2">
    <name type="scientific">Gymnopus androsaceus JB14</name>
    <dbReference type="NCBI Taxonomy" id="1447944"/>
    <lineage>
        <taxon>Eukaryota</taxon>
        <taxon>Fungi</taxon>
        <taxon>Dikarya</taxon>
        <taxon>Basidiomycota</taxon>
        <taxon>Agaricomycotina</taxon>
        <taxon>Agaricomycetes</taxon>
        <taxon>Agaricomycetidae</taxon>
        <taxon>Agaricales</taxon>
        <taxon>Marasmiineae</taxon>
        <taxon>Omphalotaceae</taxon>
        <taxon>Gymnopus</taxon>
    </lineage>
</organism>
<accession>A0A6A4HTL7</accession>
<proteinExistence type="predicted"/>
<evidence type="ECO:0000313" key="1">
    <source>
        <dbReference type="EMBL" id="KAE9400284.1"/>
    </source>
</evidence>
<keyword evidence="2" id="KW-1185">Reference proteome</keyword>
<dbReference type="Proteomes" id="UP000799118">
    <property type="component" value="Unassembled WGS sequence"/>
</dbReference>
<dbReference type="EMBL" id="ML769458">
    <property type="protein sequence ID" value="KAE9400284.1"/>
    <property type="molecule type" value="Genomic_DNA"/>
</dbReference>
<reference evidence="1" key="1">
    <citation type="journal article" date="2019" name="Environ. Microbiol.">
        <title>Fungal ecological strategies reflected in gene transcription - a case study of two litter decomposers.</title>
        <authorList>
            <person name="Barbi F."/>
            <person name="Kohler A."/>
            <person name="Barry K."/>
            <person name="Baskaran P."/>
            <person name="Daum C."/>
            <person name="Fauchery L."/>
            <person name="Ihrmark K."/>
            <person name="Kuo A."/>
            <person name="LaButti K."/>
            <person name="Lipzen A."/>
            <person name="Morin E."/>
            <person name="Grigoriev I.V."/>
            <person name="Henrissat B."/>
            <person name="Lindahl B."/>
            <person name="Martin F."/>
        </authorList>
    </citation>
    <scope>NUCLEOTIDE SEQUENCE</scope>
    <source>
        <strain evidence="1">JB14</strain>
    </source>
</reference>
<name>A0A6A4HTL7_9AGAR</name>
<gene>
    <name evidence="1" type="ORF">BT96DRAFT_975425</name>
</gene>
<sequence length="111" mass="11886">MFPLFLSSRLLSLKPQILPTNTFQLPSKILSSLKLLDSSTTWSACGVLALLLRSRWPVVVLAAVTMAGHCPCPLQDGKLMMDHSVTLSNPAICPLQPIPPLSTPALPTDGP</sequence>
<protein>
    <submittedName>
        <fullName evidence="1">Uncharacterized protein</fullName>
    </submittedName>
</protein>
<dbReference type="AlphaFoldDB" id="A0A6A4HTL7"/>